<gene>
    <name evidence="9" type="primary">LOC106760821</name>
</gene>
<dbReference type="GeneID" id="106760821"/>
<evidence type="ECO:0000256" key="6">
    <source>
        <dbReference type="ARBA" id="ARBA00023136"/>
    </source>
</evidence>
<dbReference type="AlphaFoldDB" id="A0A1S3U146"/>
<feature type="transmembrane region" description="Helical" evidence="7">
    <location>
        <begin position="101"/>
        <end position="121"/>
    </location>
</feature>
<reference evidence="8" key="1">
    <citation type="journal article" date="2014" name="Nat. Commun.">
        <title>Genome sequence of mungbean and insights into evolution within Vigna species.</title>
        <authorList>
            <person name="Kang Y.J."/>
            <person name="Kim S.K."/>
            <person name="Kim M.Y."/>
            <person name="Lestari P."/>
            <person name="Kim K.H."/>
            <person name="Ha B.K."/>
            <person name="Jun T.H."/>
            <person name="Hwang W.J."/>
            <person name="Lee T."/>
            <person name="Lee J."/>
            <person name="Shim S."/>
            <person name="Yoon M.Y."/>
            <person name="Jang Y.E."/>
            <person name="Han K.S."/>
            <person name="Taeprayoon P."/>
            <person name="Yoon N."/>
            <person name="Somta P."/>
            <person name="Tanya P."/>
            <person name="Kim K.S."/>
            <person name="Gwag J.G."/>
            <person name="Moon J.K."/>
            <person name="Lee Y.H."/>
            <person name="Park B.S."/>
            <person name="Bombarely A."/>
            <person name="Doyle J.J."/>
            <person name="Jackson S.A."/>
            <person name="Schafleitner R."/>
            <person name="Srinives P."/>
            <person name="Varshney R.K."/>
            <person name="Lee S.H."/>
        </authorList>
    </citation>
    <scope>NUCLEOTIDE SEQUENCE [LARGE SCALE GENOMIC DNA]</scope>
    <source>
        <strain evidence="8">cv. VC1973A</strain>
    </source>
</reference>
<reference evidence="9" key="2">
    <citation type="submission" date="2025-08" db="UniProtKB">
        <authorList>
            <consortium name="RefSeq"/>
        </authorList>
    </citation>
    <scope>IDENTIFICATION</scope>
    <source>
        <tissue evidence="9">Leaf</tissue>
    </source>
</reference>
<evidence type="ECO:0000256" key="2">
    <source>
        <dbReference type="ARBA" id="ARBA00006690"/>
    </source>
</evidence>
<dbReference type="InterPro" id="IPR013936">
    <property type="entry name" value="CRT-like"/>
</dbReference>
<feature type="transmembrane region" description="Helical" evidence="7">
    <location>
        <begin position="168"/>
        <end position="185"/>
    </location>
</feature>
<evidence type="ECO:0000256" key="5">
    <source>
        <dbReference type="ARBA" id="ARBA00022989"/>
    </source>
</evidence>
<feature type="transmembrane region" description="Helical" evidence="7">
    <location>
        <begin position="141"/>
        <end position="162"/>
    </location>
</feature>
<keyword evidence="5 7" id="KW-1133">Transmembrane helix</keyword>
<sequence length="407" mass="44282">MAFYSTSSFRCSFALSHPKLQPLVSMSLSSKLPLHFSGNARFNRNHVHHYPTALRIRASNSSSSRSGTNLVLLSSTVTVTTAVANRVLYKLALVPMKEYPFFLAQFITFGYVVIYFSILYIRYRARIVTDEMMAIPKLRFVAIGLLEALGLVAGMSAGALLPGPVIPILNQTFLVWQLMFSTLLLRRKYTINQLVGCLLVASGVIVAITSGSNAGQMLSDVQFFWPALMIISCAFQALASVIKEYIFIDSATRLKHKSLDIFVVNSFGSGFQALFVFLSLPLLSKLKGIPFAELPSYFKSGAGCFLNLGAGKPGCDGAPLLPLLYIITNLAFNISLLNVVKTSSAVVASLLVMLSVPISVYILSLPLPYLPEGTSLSPFFLLGCGILLSGLLLYNTSRPVRSSSEVD</sequence>
<feature type="transmembrane region" description="Helical" evidence="7">
    <location>
        <begin position="376"/>
        <end position="394"/>
    </location>
</feature>
<keyword evidence="4 7" id="KW-0812">Transmembrane</keyword>
<dbReference type="OrthoDB" id="416555at2759"/>
<evidence type="ECO:0000256" key="3">
    <source>
        <dbReference type="ARBA" id="ARBA00022448"/>
    </source>
</evidence>
<organism evidence="8 9">
    <name type="scientific">Vigna radiata var. radiata</name>
    <name type="common">Mung bean</name>
    <name type="synonym">Phaseolus aureus</name>
    <dbReference type="NCBI Taxonomy" id="3916"/>
    <lineage>
        <taxon>Eukaryota</taxon>
        <taxon>Viridiplantae</taxon>
        <taxon>Streptophyta</taxon>
        <taxon>Embryophyta</taxon>
        <taxon>Tracheophyta</taxon>
        <taxon>Spermatophyta</taxon>
        <taxon>Magnoliopsida</taxon>
        <taxon>eudicotyledons</taxon>
        <taxon>Gunneridae</taxon>
        <taxon>Pentapetalae</taxon>
        <taxon>rosids</taxon>
        <taxon>fabids</taxon>
        <taxon>Fabales</taxon>
        <taxon>Fabaceae</taxon>
        <taxon>Papilionoideae</taxon>
        <taxon>50 kb inversion clade</taxon>
        <taxon>NPAAA clade</taxon>
        <taxon>indigoferoid/millettioid clade</taxon>
        <taxon>Phaseoleae</taxon>
        <taxon>Vigna</taxon>
    </lineage>
</organism>
<dbReference type="PANTHER" id="PTHR31326:SF1">
    <property type="entry name" value="PROTEIN CLT2, CHLOROPLASTIC"/>
    <property type="match status" value="1"/>
</dbReference>
<evidence type="ECO:0000256" key="1">
    <source>
        <dbReference type="ARBA" id="ARBA00004141"/>
    </source>
</evidence>
<name>A0A1S3U146_VIGRR</name>
<keyword evidence="8" id="KW-1185">Reference proteome</keyword>
<evidence type="ECO:0000313" key="9">
    <source>
        <dbReference type="RefSeq" id="XP_014499736.1"/>
    </source>
</evidence>
<dbReference type="Pfam" id="PF08627">
    <property type="entry name" value="CRT-like"/>
    <property type="match status" value="1"/>
</dbReference>
<feature type="transmembrane region" description="Helical" evidence="7">
    <location>
        <begin position="320"/>
        <end position="339"/>
    </location>
</feature>
<dbReference type="KEGG" id="vra:106760821"/>
<keyword evidence="6 7" id="KW-0472">Membrane</keyword>
<protein>
    <submittedName>
        <fullName evidence="9">Protein CLT2, chloroplastic</fullName>
    </submittedName>
</protein>
<dbReference type="Proteomes" id="UP000087766">
    <property type="component" value="Chromosome 5"/>
</dbReference>
<comment type="similarity">
    <text evidence="2">Belongs to the CRT-like transporter family.</text>
</comment>
<feature type="transmembrane region" description="Helical" evidence="7">
    <location>
        <begin position="192"/>
        <end position="211"/>
    </location>
</feature>
<dbReference type="PANTHER" id="PTHR31326">
    <property type="entry name" value="PROTEIN CLT2, CHLOROPLASTIC"/>
    <property type="match status" value="1"/>
</dbReference>
<proteinExistence type="inferred from homology"/>
<dbReference type="GO" id="GO:0016020">
    <property type="term" value="C:membrane"/>
    <property type="evidence" value="ECO:0007669"/>
    <property type="project" value="UniProtKB-SubCell"/>
</dbReference>
<evidence type="ECO:0000256" key="7">
    <source>
        <dbReference type="SAM" id="Phobius"/>
    </source>
</evidence>
<evidence type="ECO:0000313" key="8">
    <source>
        <dbReference type="Proteomes" id="UP000087766"/>
    </source>
</evidence>
<comment type="subcellular location">
    <subcellularLocation>
        <location evidence="1">Membrane</location>
        <topology evidence="1">Multi-pass membrane protein</topology>
    </subcellularLocation>
</comment>
<feature type="transmembrane region" description="Helical" evidence="7">
    <location>
        <begin position="70"/>
        <end position="89"/>
    </location>
</feature>
<feature type="transmembrane region" description="Helical" evidence="7">
    <location>
        <begin position="262"/>
        <end position="283"/>
    </location>
</feature>
<keyword evidence="3" id="KW-0813">Transport</keyword>
<feature type="transmembrane region" description="Helical" evidence="7">
    <location>
        <begin position="346"/>
        <end position="364"/>
    </location>
</feature>
<evidence type="ECO:0000256" key="4">
    <source>
        <dbReference type="ARBA" id="ARBA00022692"/>
    </source>
</evidence>
<feature type="transmembrane region" description="Helical" evidence="7">
    <location>
        <begin position="223"/>
        <end position="242"/>
    </location>
</feature>
<dbReference type="RefSeq" id="XP_014499736.1">
    <property type="nucleotide sequence ID" value="XM_014644250.2"/>
</dbReference>
<accession>A0A1S3U146</accession>